<keyword evidence="2" id="KW-1185">Reference proteome</keyword>
<protein>
    <submittedName>
        <fullName evidence="1">Uncharacterized protein</fullName>
    </submittedName>
</protein>
<reference evidence="1" key="1">
    <citation type="submission" date="2018-05" db="EMBL/GenBank/DDBJ databases">
        <title>Draft genome of Mucuna pruriens seed.</title>
        <authorList>
            <person name="Nnadi N.E."/>
            <person name="Vos R."/>
            <person name="Hasami M.H."/>
            <person name="Devisetty U.K."/>
            <person name="Aguiy J.C."/>
        </authorList>
    </citation>
    <scope>NUCLEOTIDE SEQUENCE [LARGE SCALE GENOMIC DNA]</scope>
    <source>
        <strain evidence="1">JCA_2017</strain>
    </source>
</reference>
<dbReference type="Proteomes" id="UP000257109">
    <property type="component" value="Unassembled WGS sequence"/>
</dbReference>
<organism evidence="1 2">
    <name type="scientific">Mucuna pruriens</name>
    <name type="common">Velvet bean</name>
    <name type="synonym">Dolichos pruriens</name>
    <dbReference type="NCBI Taxonomy" id="157652"/>
    <lineage>
        <taxon>Eukaryota</taxon>
        <taxon>Viridiplantae</taxon>
        <taxon>Streptophyta</taxon>
        <taxon>Embryophyta</taxon>
        <taxon>Tracheophyta</taxon>
        <taxon>Spermatophyta</taxon>
        <taxon>Magnoliopsida</taxon>
        <taxon>eudicotyledons</taxon>
        <taxon>Gunneridae</taxon>
        <taxon>Pentapetalae</taxon>
        <taxon>rosids</taxon>
        <taxon>fabids</taxon>
        <taxon>Fabales</taxon>
        <taxon>Fabaceae</taxon>
        <taxon>Papilionoideae</taxon>
        <taxon>50 kb inversion clade</taxon>
        <taxon>NPAAA clade</taxon>
        <taxon>indigoferoid/millettioid clade</taxon>
        <taxon>Phaseoleae</taxon>
        <taxon>Mucuna</taxon>
    </lineage>
</organism>
<dbReference type="OrthoDB" id="1936587at2759"/>
<sequence length="331" mass="37868">MIKSFVGAFWIPRSNQSSNFFMQHMEVATIDQHREPEKCLIVGSTGPPFLETLINLSPPANNVKEPFPVCNGYSYILLAVDYVEAIATKTNDAKVVVDFLKSNIFVCLVCRKLSSVNKGATSATEPCPLYSTNMGWCTKLPQHTTFRQMTKQKYLIGKSREHYKRWRIPTRRTGADSLRMCSKHTRQHIGLCWGCLPTGLSSCNKAYDQADKERKLQLQELEELWLEAYENSWIYKQKVKQFHDSQILRRSSKLAKKLKLLAGKLCSKWDEPFVISNVFPYGVVELKDEITNSIFQVNKHQLKIFHEGQVLIVGEMESISLVEPAMPDETP</sequence>
<proteinExistence type="predicted"/>
<name>A0A371HLD2_MUCPR</name>
<evidence type="ECO:0000313" key="2">
    <source>
        <dbReference type="Proteomes" id="UP000257109"/>
    </source>
</evidence>
<gene>
    <name evidence="1" type="ORF">CR513_12770</name>
</gene>
<comment type="caution">
    <text evidence="1">The sequence shown here is derived from an EMBL/GenBank/DDBJ whole genome shotgun (WGS) entry which is preliminary data.</text>
</comment>
<dbReference type="EMBL" id="QJKJ01002254">
    <property type="protein sequence ID" value="RDY03621.1"/>
    <property type="molecule type" value="Genomic_DNA"/>
</dbReference>
<feature type="non-terminal residue" evidence="1">
    <location>
        <position position="1"/>
    </location>
</feature>
<accession>A0A371HLD2</accession>
<dbReference type="AlphaFoldDB" id="A0A371HLD2"/>
<evidence type="ECO:0000313" key="1">
    <source>
        <dbReference type="EMBL" id="RDY03621.1"/>
    </source>
</evidence>